<comment type="caution">
    <text evidence="1">The sequence shown here is derived from an EMBL/GenBank/DDBJ whole genome shotgun (WGS) entry which is preliminary data.</text>
</comment>
<evidence type="ECO:0000313" key="1">
    <source>
        <dbReference type="EMBL" id="ENO87602.1"/>
    </source>
</evidence>
<accession>N6YYY4</accession>
<dbReference type="Proteomes" id="UP000013042">
    <property type="component" value="Unassembled WGS sequence"/>
</dbReference>
<reference evidence="1 2" key="1">
    <citation type="submission" date="2012-09" db="EMBL/GenBank/DDBJ databases">
        <title>Draft Genome Sequences of 6 Strains from Genus Thauera.</title>
        <authorList>
            <person name="Liu B."/>
            <person name="Shapleigh J.P."/>
            <person name="Frostegard A.H."/>
        </authorList>
    </citation>
    <scope>NUCLEOTIDE SEQUENCE [LARGE SCALE GENOMIC DNA]</scope>
    <source>
        <strain evidence="1 2">S2</strain>
    </source>
</reference>
<gene>
    <name evidence="1" type="ORF">C665_04391</name>
</gene>
<dbReference type="AlphaFoldDB" id="N6YYY4"/>
<name>N6YYY4_THASP</name>
<evidence type="ECO:0000313" key="2">
    <source>
        <dbReference type="Proteomes" id="UP000013042"/>
    </source>
</evidence>
<protein>
    <submittedName>
        <fullName evidence="1">Outer membrane efflux protein</fullName>
    </submittedName>
</protein>
<organism evidence="1 2">
    <name type="scientific">Thauera aminoaromatica S2</name>
    <dbReference type="NCBI Taxonomy" id="1234381"/>
    <lineage>
        <taxon>Bacteria</taxon>
        <taxon>Pseudomonadati</taxon>
        <taxon>Pseudomonadota</taxon>
        <taxon>Betaproteobacteria</taxon>
        <taxon>Rhodocyclales</taxon>
        <taxon>Zoogloeaceae</taxon>
        <taxon>Thauera</taxon>
    </lineage>
</organism>
<sequence length="135" mass="14115">MNSAALPDPQAWRAAAAARPELFQALDEGARIGLIARSAPAQMLVWEAAAGGPGACLATFPGYANAGVDLLMAANDSALGDIVAVARNGLFDVLRAGIRSGEVVCYMLRRRCDLEALGYEELLEALGFAFMGACR</sequence>
<dbReference type="EMBL" id="AMXD01000015">
    <property type="protein sequence ID" value="ENO87602.1"/>
    <property type="molecule type" value="Genomic_DNA"/>
</dbReference>
<proteinExistence type="predicted"/>